<accession>A0A7S0JQR7</accession>
<evidence type="ECO:0000256" key="2">
    <source>
        <dbReference type="SAM" id="MobiDB-lite"/>
    </source>
</evidence>
<dbReference type="Pfam" id="PF15163">
    <property type="entry name" value="Meiosis_expr"/>
    <property type="match status" value="1"/>
</dbReference>
<name>A0A7S0JQR7_CAFRO</name>
<dbReference type="PANTHER" id="PTHR17008:SF1">
    <property type="entry name" value="MEIOSIS EXPRESSED GENE 1 PROTEIN HOMOLOG"/>
    <property type="match status" value="1"/>
</dbReference>
<dbReference type="GO" id="GO:0005634">
    <property type="term" value="C:nucleus"/>
    <property type="evidence" value="ECO:0007669"/>
    <property type="project" value="InterPro"/>
</dbReference>
<dbReference type="PANTHER" id="PTHR17008">
    <property type="entry name" value="MEIOSIS-EXPRESSED GENE 1 PROTEIN"/>
    <property type="match status" value="1"/>
</dbReference>
<dbReference type="EMBL" id="HBET01004550">
    <property type="protein sequence ID" value="CAD8558689.1"/>
    <property type="molecule type" value="Transcribed_RNA"/>
</dbReference>
<reference evidence="3" key="1">
    <citation type="submission" date="2021-01" db="EMBL/GenBank/DDBJ databases">
        <authorList>
            <person name="Corre E."/>
            <person name="Pelletier E."/>
            <person name="Niang G."/>
            <person name="Scheremetjew M."/>
            <person name="Finn R."/>
            <person name="Kale V."/>
            <person name="Holt S."/>
            <person name="Cochrane G."/>
            <person name="Meng A."/>
            <person name="Brown T."/>
            <person name="Cohen L."/>
        </authorList>
    </citation>
    <scope>NUCLEOTIDE SEQUENCE</scope>
    <source>
        <strain evidence="3">E4-10</strain>
    </source>
</reference>
<organism evidence="3">
    <name type="scientific">Cafeteria roenbergensis</name>
    <name type="common">Marine flagellate</name>
    <dbReference type="NCBI Taxonomy" id="33653"/>
    <lineage>
        <taxon>Eukaryota</taxon>
        <taxon>Sar</taxon>
        <taxon>Stramenopiles</taxon>
        <taxon>Bigyra</taxon>
        <taxon>Opalozoa</taxon>
        <taxon>Bicosoecida</taxon>
        <taxon>Cafeteriaceae</taxon>
        <taxon>Cafeteria</taxon>
    </lineage>
</organism>
<gene>
    <name evidence="3" type="ORF">CROE0942_LOCUS3024</name>
</gene>
<feature type="compositionally biased region" description="Low complexity" evidence="2">
    <location>
        <begin position="131"/>
        <end position="147"/>
    </location>
</feature>
<dbReference type="InterPro" id="IPR020186">
    <property type="entry name" value="Meiosis-expressed_gene_1"/>
</dbReference>
<protein>
    <submittedName>
        <fullName evidence="3">Uncharacterized protein</fullName>
    </submittedName>
</protein>
<feature type="region of interest" description="Disordered" evidence="2">
    <location>
        <begin position="127"/>
        <end position="147"/>
    </location>
</feature>
<comment type="similarity">
    <text evidence="1">Belongs to the MEIG1 family.</text>
</comment>
<evidence type="ECO:0000256" key="1">
    <source>
        <dbReference type="ARBA" id="ARBA00008514"/>
    </source>
</evidence>
<proteinExistence type="inferred from homology"/>
<dbReference type="AlphaFoldDB" id="A0A7S0JQR7"/>
<feature type="region of interest" description="Disordered" evidence="2">
    <location>
        <begin position="76"/>
        <end position="106"/>
    </location>
</feature>
<sequence length="244" mass="25060">MLSVSGVGMDRRGAKSACGRACRPLGHAGVSALSPMPPAVPTRHRDSVGVARRGNHTALGTQRSDAMRRASSEAAARQAVGGQRAHRISTAPRARRVRAPGSRPASTDVMGAAAAVAAAVRLPGQGSTFSGRTGARAGPAPPRATAGAAFAAAATGQSGPSTSAKRAKTWSAEVEDGWRLRAAGWNGCAEYRREHGAPERWGAGFLSCLRLRDGSGWMYFGKKRECPDSEVSSVCLGGASGAGW</sequence>
<evidence type="ECO:0000313" key="3">
    <source>
        <dbReference type="EMBL" id="CAD8558689.1"/>
    </source>
</evidence>